<gene>
    <name evidence="11" type="ORF">HLV38_04385</name>
</gene>
<sequence length="348" mass="37714">MPVVFDRVSFAYHTPADQRKAKKGLVARIRERRTEVAGADSDAPQSEDPRATGQERTRPAWGVSAHDEWALRDVSFTLADGEFLGLAGHTGSGKSTLIQHMNGLLSPTEGRVTVDGRDLADKAAARDCRGFVGVVFQYPERQLFAETVLDDVAFGPKNLGLSDAEARERAEEALRSVDLRPEDIGGKSPFALSGGMQRRAALAGVIAMHPRVLVLDEPAAGLDPQAREELLRLIARLHASGMSVLMASHNMDDLARLCDRVMVLNRGRILMEGPPAVVFSQGDRLRAIGLDAPFAQNMAVRLRSRGLSVSDRLHSIQSLADELADLHRQAQRHESARSGEGAGDTAHA</sequence>
<dbReference type="EMBL" id="CP053716">
    <property type="protein sequence ID" value="QKF07441.1"/>
    <property type="molecule type" value="Genomic_DNA"/>
</dbReference>
<dbReference type="Proteomes" id="UP000503297">
    <property type="component" value="Chromosome"/>
</dbReference>
<evidence type="ECO:0000259" key="10">
    <source>
        <dbReference type="PROSITE" id="PS50893"/>
    </source>
</evidence>
<dbReference type="RefSeq" id="WP_173164569.1">
    <property type="nucleotide sequence ID" value="NZ_CP053716.1"/>
</dbReference>
<dbReference type="GO" id="GO:0016887">
    <property type="term" value="F:ATP hydrolysis activity"/>
    <property type="evidence" value="ECO:0007669"/>
    <property type="project" value="InterPro"/>
</dbReference>
<comment type="similarity">
    <text evidence="2">Belongs to the ABC transporter superfamily.</text>
</comment>
<dbReference type="InterPro" id="IPR050095">
    <property type="entry name" value="ECF_ABC_transporter_ATP-bd"/>
</dbReference>
<keyword evidence="8" id="KW-0472">Membrane</keyword>
<evidence type="ECO:0000256" key="3">
    <source>
        <dbReference type="ARBA" id="ARBA00022448"/>
    </source>
</evidence>
<dbReference type="GO" id="GO:0043190">
    <property type="term" value="C:ATP-binding cassette (ABC) transporter complex"/>
    <property type="evidence" value="ECO:0007669"/>
    <property type="project" value="TreeGrafter"/>
</dbReference>
<keyword evidence="6 11" id="KW-0067">ATP-binding</keyword>
<feature type="compositionally biased region" description="Basic and acidic residues" evidence="9">
    <location>
        <begin position="47"/>
        <end position="58"/>
    </location>
</feature>
<evidence type="ECO:0000256" key="7">
    <source>
        <dbReference type="ARBA" id="ARBA00022967"/>
    </source>
</evidence>
<dbReference type="Pfam" id="PF00005">
    <property type="entry name" value="ABC_tran"/>
    <property type="match status" value="1"/>
</dbReference>
<reference evidence="12" key="1">
    <citation type="submission" date="2020-05" db="EMBL/GenBank/DDBJ databases">
        <title>Novel species in genus Nocardioides.</title>
        <authorList>
            <person name="Zhang G."/>
        </authorList>
    </citation>
    <scope>NUCLEOTIDE SEQUENCE [LARGE SCALE GENOMIC DNA]</scope>
    <source>
        <strain evidence="12">zg-1050</strain>
    </source>
</reference>
<keyword evidence="3" id="KW-0813">Transport</keyword>
<evidence type="ECO:0000256" key="9">
    <source>
        <dbReference type="SAM" id="MobiDB-lite"/>
    </source>
</evidence>
<protein>
    <submittedName>
        <fullName evidence="11">ATP-binding cassette domain-containing protein</fullName>
    </submittedName>
</protein>
<dbReference type="CDD" id="cd03225">
    <property type="entry name" value="ABC_cobalt_CbiO_domain1"/>
    <property type="match status" value="1"/>
</dbReference>
<evidence type="ECO:0000256" key="6">
    <source>
        <dbReference type="ARBA" id="ARBA00022840"/>
    </source>
</evidence>
<feature type="domain" description="ABC transporter" evidence="10">
    <location>
        <begin position="55"/>
        <end position="291"/>
    </location>
</feature>
<dbReference type="GO" id="GO:0005524">
    <property type="term" value="F:ATP binding"/>
    <property type="evidence" value="ECO:0007669"/>
    <property type="project" value="UniProtKB-KW"/>
</dbReference>
<dbReference type="SUPFAM" id="SSF52540">
    <property type="entry name" value="P-loop containing nucleoside triphosphate hydrolases"/>
    <property type="match status" value="1"/>
</dbReference>
<keyword evidence="7" id="KW-1278">Translocase</keyword>
<evidence type="ECO:0000256" key="5">
    <source>
        <dbReference type="ARBA" id="ARBA00022741"/>
    </source>
</evidence>
<comment type="subcellular location">
    <subcellularLocation>
        <location evidence="1">Cell membrane</location>
    </subcellularLocation>
</comment>
<evidence type="ECO:0000313" key="11">
    <source>
        <dbReference type="EMBL" id="QKF07441.1"/>
    </source>
</evidence>
<feature type="region of interest" description="Disordered" evidence="9">
    <location>
        <begin position="31"/>
        <end position="61"/>
    </location>
</feature>
<evidence type="ECO:0000256" key="8">
    <source>
        <dbReference type="ARBA" id="ARBA00023136"/>
    </source>
</evidence>
<dbReference type="AlphaFoldDB" id="A0A6M8J2S7"/>
<dbReference type="PROSITE" id="PS00211">
    <property type="entry name" value="ABC_TRANSPORTER_1"/>
    <property type="match status" value="1"/>
</dbReference>
<dbReference type="SMART" id="SM00382">
    <property type="entry name" value="AAA"/>
    <property type="match status" value="1"/>
</dbReference>
<proteinExistence type="inferred from homology"/>
<dbReference type="Gene3D" id="3.40.50.300">
    <property type="entry name" value="P-loop containing nucleotide triphosphate hydrolases"/>
    <property type="match status" value="1"/>
</dbReference>
<organism evidence="11 12">
    <name type="scientific">Berryella wangjianweii</name>
    <dbReference type="NCBI Taxonomy" id="2734634"/>
    <lineage>
        <taxon>Bacteria</taxon>
        <taxon>Bacillati</taxon>
        <taxon>Actinomycetota</taxon>
        <taxon>Coriobacteriia</taxon>
        <taxon>Eggerthellales</taxon>
        <taxon>Eggerthellaceae</taxon>
        <taxon>Berryella</taxon>
    </lineage>
</organism>
<dbReference type="InterPro" id="IPR003439">
    <property type="entry name" value="ABC_transporter-like_ATP-bd"/>
</dbReference>
<keyword evidence="5" id="KW-0547">Nucleotide-binding</keyword>
<evidence type="ECO:0000256" key="4">
    <source>
        <dbReference type="ARBA" id="ARBA00022475"/>
    </source>
</evidence>
<feature type="region of interest" description="Disordered" evidence="9">
    <location>
        <begin position="327"/>
        <end position="348"/>
    </location>
</feature>
<evidence type="ECO:0000313" key="12">
    <source>
        <dbReference type="Proteomes" id="UP000503297"/>
    </source>
</evidence>
<evidence type="ECO:0000256" key="2">
    <source>
        <dbReference type="ARBA" id="ARBA00005417"/>
    </source>
</evidence>
<dbReference type="InterPro" id="IPR017871">
    <property type="entry name" value="ABC_transporter-like_CS"/>
</dbReference>
<evidence type="ECO:0000256" key="1">
    <source>
        <dbReference type="ARBA" id="ARBA00004236"/>
    </source>
</evidence>
<feature type="compositionally biased region" description="Basic and acidic residues" evidence="9">
    <location>
        <begin position="327"/>
        <end position="337"/>
    </location>
</feature>
<dbReference type="InterPro" id="IPR027417">
    <property type="entry name" value="P-loop_NTPase"/>
</dbReference>
<dbReference type="KEGG" id="bwa:HLV38_04385"/>
<dbReference type="PANTHER" id="PTHR43553">
    <property type="entry name" value="HEAVY METAL TRANSPORTER"/>
    <property type="match status" value="1"/>
</dbReference>
<keyword evidence="4" id="KW-1003">Cell membrane</keyword>
<keyword evidence="12" id="KW-1185">Reference proteome</keyword>
<dbReference type="FunFam" id="3.40.50.300:FF:000224">
    <property type="entry name" value="Energy-coupling factor transporter ATP-binding protein EcfA"/>
    <property type="match status" value="1"/>
</dbReference>
<dbReference type="InterPro" id="IPR003593">
    <property type="entry name" value="AAA+_ATPase"/>
</dbReference>
<name>A0A6M8J2S7_9ACTN</name>
<dbReference type="GO" id="GO:0042626">
    <property type="term" value="F:ATPase-coupled transmembrane transporter activity"/>
    <property type="evidence" value="ECO:0007669"/>
    <property type="project" value="TreeGrafter"/>
</dbReference>
<accession>A0A6M8J2S7</accession>
<dbReference type="InterPro" id="IPR015856">
    <property type="entry name" value="ABC_transpr_CbiO/EcfA_su"/>
</dbReference>
<dbReference type="PROSITE" id="PS50893">
    <property type="entry name" value="ABC_TRANSPORTER_2"/>
    <property type="match status" value="1"/>
</dbReference>